<keyword evidence="1" id="KW-0732">Signal</keyword>
<reference evidence="2 3" key="1">
    <citation type="submission" date="2016-11" db="EMBL/GenBank/DDBJ databases">
        <authorList>
            <person name="Jaros S."/>
            <person name="Januszkiewicz K."/>
            <person name="Wedrychowicz H."/>
        </authorList>
    </citation>
    <scope>NUCLEOTIDE SEQUENCE [LARGE SCALE GENOMIC DNA]</scope>
    <source>
        <strain evidence="2 3">DSM 18772</strain>
    </source>
</reference>
<evidence type="ECO:0000313" key="2">
    <source>
        <dbReference type="EMBL" id="SHI52335.1"/>
    </source>
</evidence>
<dbReference type="InParanoid" id="A0A1M6BU97"/>
<evidence type="ECO:0000256" key="1">
    <source>
        <dbReference type="SAM" id="SignalP"/>
    </source>
</evidence>
<keyword evidence="3" id="KW-1185">Reference proteome</keyword>
<feature type="chain" id="PRO_5012183781" description="Carboxyl-terminal processing protease" evidence="1">
    <location>
        <begin position="21"/>
        <end position="92"/>
    </location>
</feature>
<evidence type="ECO:0008006" key="4">
    <source>
        <dbReference type="Google" id="ProtNLM"/>
    </source>
</evidence>
<gene>
    <name evidence="2" type="ORF">SAMN02745181_0311</name>
</gene>
<proteinExistence type="predicted"/>
<feature type="signal peptide" evidence="1">
    <location>
        <begin position="1"/>
        <end position="20"/>
    </location>
</feature>
<sequence length="92" mass="10431">MKPRILLHTLSLLLSLAAFAIAVRAYQLSNPNAIDTQIDAALQKREQAFIQEVKPRLQSIFEANDPKYGKDWNPQTLEQLVEPITELSQEAE</sequence>
<protein>
    <recommendedName>
        <fullName evidence="4">Carboxyl-terminal processing protease</fullName>
    </recommendedName>
</protein>
<dbReference type="RefSeq" id="WP_143157745.1">
    <property type="nucleotide sequence ID" value="NZ_FQYR01000002.1"/>
</dbReference>
<name>A0A1M6BU97_9BACT</name>
<evidence type="ECO:0000313" key="3">
    <source>
        <dbReference type="Proteomes" id="UP000184510"/>
    </source>
</evidence>
<dbReference type="EMBL" id="FQYR01000002">
    <property type="protein sequence ID" value="SHI52335.1"/>
    <property type="molecule type" value="Genomic_DNA"/>
</dbReference>
<accession>A0A1M6BU97</accession>
<dbReference type="STRING" id="1123071.SAMN02745181_0311"/>
<dbReference type="AlphaFoldDB" id="A0A1M6BU97"/>
<dbReference type="Proteomes" id="UP000184510">
    <property type="component" value="Unassembled WGS sequence"/>
</dbReference>
<organism evidence="2 3">
    <name type="scientific">Rubritalea squalenifaciens DSM 18772</name>
    <dbReference type="NCBI Taxonomy" id="1123071"/>
    <lineage>
        <taxon>Bacteria</taxon>
        <taxon>Pseudomonadati</taxon>
        <taxon>Verrucomicrobiota</taxon>
        <taxon>Verrucomicrobiia</taxon>
        <taxon>Verrucomicrobiales</taxon>
        <taxon>Rubritaleaceae</taxon>
        <taxon>Rubritalea</taxon>
    </lineage>
</organism>